<evidence type="ECO:0000313" key="5">
    <source>
        <dbReference type="EMBL" id="OXB51329.1"/>
    </source>
</evidence>
<gene>
    <name evidence="5" type="ORF">ASZ78_000732</name>
</gene>
<evidence type="ECO:0000256" key="2">
    <source>
        <dbReference type="ARBA" id="ARBA00022679"/>
    </source>
</evidence>
<dbReference type="AlphaFoldDB" id="A0A226M8B6"/>
<organism evidence="5 6">
    <name type="scientific">Callipepla squamata</name>
    <name type="common">Scaled quail</name>
    <dbReference type="NCBI Taxonomy" id="9009"/>
    <lineage>
        <taxon>Eukaryota</taxon>
        <taxon>Metazoa</taxon>
        <taxon>Chordata</taxon>
        <taxon>Craniata</taxon>
        <taxon>Vertebrata</taxon>
        <taxon>Euteleostomi</taxon>
        <taxon>Archelosauria</taxon>
        <taxon>Archosauria</taxon>
        <taxon>Dinosauria</taxon>
        <taxon>Saurischia</taxon>
        <taxon>Theropoda</taxon>
        <taxon>Coelurosauria</taxon>
        <taxon>Aves</taxon>
        <taxon>Neognathae</taxon>
        <taxon>Galloanserae</taxon>
        <taxon>Galliformes</taxon>
        <taxon>Odontophoridae</taxon>
        <taxon>Callipepla</taxon>
    </lineage>
</organism>
<dbReference type="InterPro" id="IPR011009">
    <property type="entry name" value="Kinase-like_dom_sf"/>
</dbReference>
<dbReference type="PANTHER" id="PTHR10048">
    <property type="entry name" value="PHOSPHATIDYLINOSITOL KINASE"/>
    <property type="match status" value="1"/>
</dbReference>
<dbReference type="OrthoDB" id="67688at2759"/>
<dbReference type="GO" id="GO:0005886">
    <property type="term" value="C:plasma membrane"/>
    <property type="evidence" value="ECO:0007669"/>
    <property type="project" value="TreeGrafter"/>
</dbReference>
<feature type="domain" description="PI3K/PI4K catalytic" evidence="4">
    <location>
        <begin position="1"/>
        <end position="128"/>
    </location>
</feature>
<dbReference type="GO" id="GO:0005737">
    <property type="term" value="C:cytoplasm"/>
    <property type="evidence" value="ECO:0007669"/>
    <property type="project" value="TreeGrafter"/>
</dbReference>
<dbReference type="InterPro" id="IPR015433">
    <property type="entry name" value="PI3/4_kinase"/>
</dbReference>
<dbReference type="GO" id="GO:0005942">
    <property type="term" value="C:phosphatidylinositol 3-kinase complex"/>
    <property type="evidence" value="ECO:0007669"/>
    <property type="project" value="TreeGrafter"/>
</dbReference>
<dbReference type="GO" id="GO:0016477">
    <property type="term" value="P:cell migration"/>
    <property type="evidence" value="ECO:0007669"/>
    <property type="project" value="TreeGrafter"/>
</dbReference>
<accession>A0A226M8B6</accession>
<comment type="similarity">
    <text evidence="1">Belongs to the PI3/PI4-kinase family. Type III PI4K subfamily.</text>
</comment>
<keyword evidence="3" id="KW-0418">Kinase</keyword>
<proteinExistence type="inferred from homology"/>
<dbReference type="GO" id="GO:0048015">
    <property type="term" value="P:phosphatidylinositol-mediated signaling"/>
    <property type="evidence" value="ECO:0007669"/>
    <property type="project" value="TreeGrafter"/>
</dbReference>
<dbReference type="GO" id="GO:0035005">
    <property type="term" value="F:1-phosphatidylinositol-4-phosphate 3-kinase activity"/>
    <property type="evidence" value="ECO:0007669"/>
    <property type="project" value="TreeGrafter"/>
</dbReference>
<dbReference type="InterPro" id="IPR000403">
    <property type="entry name" value="PI3/4_kinase_cat_dom"/>
</dbReference>
<dbReference type="GO" id="GO:0016303">
    <property type="term" value="F:1-phosphatidylinositol-3-kinase activity"/>
    <property type="evidence" value="ECO:0007669"/>
    <property type="project" value="TreeGrafter"/>
</dbReference>
<dbReference type="Proteomes" id="UP000198323">
    <property type="component" value="Unassembled WGS sequence"/>
</dbReference>
<dbReference type="PROSITE" id="PS00916">
    <property type="entry name" value="PI3_4_KINASE_2"/>
    <property type="match status" value="1"/>
</dbReference>
<sequence>MTPYGCLSTGDKTGLIEVVMHSDTIANIQLNKSNMAATAAFNKDALLNWLKSKNPGDALEQAIEEFTLSCAGYCVATYVLGIGDRHSDNIMIRETGQVWGLTTAAEGVEEVQECHLAMVGNIPVQFYC</sequence>
<dbReference type="Gene3D" id="1.10.1070.11">
    <property type="entry name" value="Phosphatidylinositol 3-/4-kinase, catalytic domain"/>
    <property type="match status" value="1"/>
</dbReference>
<comment type="caution">
    <text evidence="5">The sequence shown here is derived from an EMBL/GenBank/DDBJ whole genome shotgun (WGS) entry which is preliminary data.</text>
</comment>
<dbReference type="EMBL" id="MCFN01016800">
    <property type="protein sequence ID" value="OXB51329.1"/>
    <property type="molecule type" value="Genomic_DNA"/>
</dbReference>
<dbReference type="STRING" id="9009.A0A226M8B6"/>
<evidence type="ECO:0000313" key="6">
    <source>
        <dbReference type="Proteomes" id="UP000198323"/>
    </source>
</evidence>
<name>A0A226M8B6_CALSU</name>
<dbReference type="InterPro" id="IPR018936">
    <property type="entry name" value="PI3/4_kinase_CS"/>
</dbReference>
<keyword evidence="6" id="KW-1185">Reference proteome</keyword>
<dbReference type="SUPFAM" id="SSF56112">
    <property type="entry name" value="Protein kinase-like (PK-like)"/>
    <property type="match status" value="1"/>
</dbReference>
<dbReference type="GO" id="GO:0043491">
    <property type="term" value="P:phosphatidylinositol 3-kinase/protein kinase B signal transduction"/>
    <property type="evidence" value="ECO:0007669"/>
    <property type="project" value="TreeGrafter"/>
</dbReference>
<dbReference type="Pfam" id="PF00454">
    <property type="entry name" value="PI3_PI4_kinase"/>
    <property type="match status" value="1"/>
</dbReference>
<reference evidence="5 6" key="1">
    <citation type="submission" date="2016-07" db="EMBL/GenBank/DDBJ databases">
        <title>Disparate Historic Effective Population Sizes Predicted by Modern Levels of Genome Diversity for the Scaled Quail (Callipepla squamata) and the Northern Bobwhite (Colinus virginianus): Inferences from First and Second Generation Draft Genome Assemblies for Sympatric New World Quail.</title>
        <authorList>
            <person name="Oldeschulte D.L."/>
            <person name="Halley Y.A."/>
            <person name="Bhattarai E.K."/>
            <person name="Brashear W.A."/>
            <person name="Hill J."/>
            <person name="Metz R.P."/>
            <person name="Johnson C.D."/>
            <person name="Rollins D."/>
            <person name="Peterson M.J."/>
            <person name="Bickhart D.M."/>
            <person name="Decker J.E."/>
            <person name="Seabury C.M."/>
        </authorList>
    </citation>
    <scope>NUCLEOTIDE SEQUENCE [LARGE SCALE GENOMIC DNA]</scope>
    <source>
        <strain evidence="5 6">Texas</strain>
        <tissue evidence="5">Leg muscle</tissue>
    </source>
</reference>
<dbReference type="InterPro" id="IPR036940">
    <property type="entry name" value="PI3/4_kinase_cat_sf"/>
</dbReference>
<dbReference type="PROSITE" id="PS50290">
    <property type="entry name" value="PI3_4_KINASE_3"/>
    <property type="match status" value="1"/>
</dbReference>
<protein>
    <recommendedName>
        <fullName evidence="4">PI3K/PI4K catalytic domain-containing protein</fullName>
    </recommendedName>
</protein>
<dbReference type="PANTHER" id="PTHR10048:SF35">
    <property type="entry name" value="PHOSPHATIDYLINOSITOL 4,5-BISPHOSPHATE 3-KINASE CATALYTIC SUBUNIT DELTA ISOFORM"/>
    <property type="match status" value="1"/>
</dbReference>
<evidence type="ECO:0000256" key="3">
    <source>
        <dbReference type="ARBA" id="ARBA00022777"/>
    </source>
</evidence>
<dbReference type="SMART" id="SM00146">
    <property type="entry name" value="PI3Kc"/>
    <property type="match status" value="1"/>
</dbReference>
<evidence type="ECO:0000259" key="4">
    <source>
        <dbReference type="PROSITE" id="PS50290"/>
    </source>
</evidence>
<keyword evidence="2" id="KW-0808">Transferase</keyword>
<evidence type="ECO:0000256" key="1">
    <source>
        <dbReference type="ARBA" id="ARBA00006209"/>
    </source>
</evidence>